<evidence type="ECO:0000313" key="9">
    <source>
        <dbReference type="Proteomes" id="UP001515100"/>
    </source>
</evidence>
<dbReference type="GO" id="GO:0006629">
    <property type="term" value="P:lipid metabolic process"/>
    <property type="evidence" value="ECO:0007669"/>
    <property type="project" value="InterPro"/>
</dbReference>
<dbReference type="GO" id="GO:0006071">
    <property type="term" value="P:glycerol metabolic process"/>
    <property type="evidence" value="ECO:0007669"/>
    <property type="project" value="UniProtKB-KW"/>
</dbReference>
<keyword evidence="5" id="KW-0378">Hydrolase</keyword>
<dbReference type="AlphaFoldDB" id="A0A641AIC6"/>
<keyword evidence="9" id="KW-1185">Reference proteome</keyword>
<dbReference type="Gene3D" id="3.20.20.190">
    <property type="entry name" value="Phosphatidylinositol (PI) phosphodiesterase"/>
    <property type="match status" value="1"/>
</dbReference>
<sequence>MVPYVSSTVRRQDLRLRFDGRVSSPAAPIVIGHRGVPGERLEHTRPSYLLAIEQGCDYIEPDVVATRDGVLVVRHENEISGTTDVASHPEFADRKVSKVIDGVPYTGWFTEDFTLEELKTLRVRERLPQLRPQNIRLARTEQILTFDEVLDIAEQASADGRAEPIGVYVETKHPTYFAGIGLDLNDLLIAVLERRGVNHAGAKIIIQSMETANLKALRDRTPLTIIQLLDRQGAPYDLVAAGDPRTYWAMRKPPELQKIAAYADGIGPNKSQVIKRDLRQRLAKTTKLVRRAHDLGLLVHIWTMRSENNFLPTDLRLGRDKAAHGDAVGEYLAFFDAGVDGVFSDFSATAVLARQLWLEKQ</sequence>
<evidence type="ECO:0000313" key="8">
    <source>
        <dbReference type="EMBL" id="KAA1374629.1"/>
    </source>
</evidence>
<dbReference type="SUPFAM" id="SSF51695">
    <property type="entry name" value="PLC-like phosphodiesterases"/>
    <property type="match status" value="1"/>
</dbReference>
<dbReference type="GO" id="GO:0008889">
    <property type="term" value="F:glycerophosphodiester phosphodiesterase activity"/>
    <property type="evidence" value="ECO:0007669"/>
    <property type="project" value="UniProtKB-EC"/>
</dbReference>
<evidence type="ECO:0000256" key="6">
    <source>
        <dbReference type="ARBA" id="ARBA00047512"/>
    </source>
</evidence>
<dbReference type="PANTHER" id="PTHR43620">
    <property type="entry name" value="GLYCEROPHOSPHORYL DIESTER PHOSPHODIESTERASE"/>
    <property type="match status" value="1"/>
</dbReference>
<gene>
    <name evidence="8" type="ORF">ESP62_014645</name>
</gene>
<feature type="domain" description="GP-PDE" evidence="7">
    <location>
        <begin position="28"/>
        <end position="354"/>
    </location>
</feature>
<dbReference type="GO" id="GO:0042597">
    <property type="term" value="C:periplasmic space"/>
    <property type="evidence" value="ECO:0007669"/>
    <property type="project" value="TreeGrafter"/>
</dbReference>
<keyword evidence="3" id="KW-0732">Signal</keyword>
<evidence type="ECO:0000256" key="4">
    <source>
        <dbReference type="ARBA" id="ARBA00022798"/>
    </source>
</evidence>
<evidence type="ECO:0000256" key="5">
    <source>
        <dbReference type="ARBA" id="ARBA00022801"/>
    </source>
</evidence>
<dbReference type="PROSITE" id="PS51704">
    <property type="entry name" value="GP_PDE"/>
    <property type="match status" value="1"/>
</dbReference>
<dbReference type="EC" id="3.1.4.46" evidence="2"/>
<keyword evidence="4" id="KW-0319">Glycerol metabolism</keyword>
<name>A0A641AIC6_9ACTN</name>
<evidence type="ECO:0000256" key="2">
    <source>
        <dbReference type="ARBA" id="ARBA00012247"/>
    </source>
</evidence>
<evidence type="ECO:0000256" key="1">
    <source>
        <dbReference type="ARBA" id="ARBA00007277"/>
    </source>
</evidence>
<organism evidence="8 9">
    <name type="scientific">Aeromicrobium fastidiosum</name>
    <dbReference type="NCBI Taxonomy" id="52699"/>
    <lineage>
        <taxon>Bacteria</taxon>
        <taxon>Bacillati</taxon>
        <taxon>Actinomycetota</taxon>
        <taxon>Actinomycetes</taxon>
        <taxon>Propionibacteriales</taxon>
        <taxon>Nocardioidaceae</taxon>
        <taxon>Aeromicrobium</taxon>
    </lineage>
</organism>
<evidence type="ECO:0000256" key="3">
    <source>
        <dbReference type="ARBA" id="ARBA00022729"/>
    </source>
</evidence>
<dbReference type="InterPro" id="IPR017946">
    <property type="entry name" value="PLC-like_Pdiesterase_TIM-brl"/>
</dbReference>
<dbReference type="EMBL" id="SDPP02000004">
    <property type="protein sequence ID" value="KAA1374629.1"/>
    <property type="molecule type" value="Genomic_DNA"/>
</dbReference>
<dbReference type="InterPro" id="IPR030395">
    <property type="entry name" value="GP_PDE_dom"/>
</dbReference>
<reference evidence="8" key="1">
    <citation type="submission" date="2019-09" db="EMBL/GenBank/DDBJ databases">
        <authorList>
            <person name="Li J."/>
        </authorList>
    </citation>
    <scope>NUCLEOTIDE SEQUENCE [LARGE SCALE GENOMIC DNA]</scope>
    <source>
        <strain evidence="8">NRBC 14897</strain>
    </source>
</reference>
<dbReference type="OrthoDB" id="9758957at2"/>
<comment type="caution">
    <text evidence="8">The sequence shown here is derived from an EMBL/GenBank/DDBJ whole genome shotgun (WGS) entry which is preliminary data.</text>
</comment>
<comment type="catalytic activity">
    <reaction evidence="6">
        <text>a sn-glycero-3-phosphodiester + H2O = an alcohol + sn-glycerol 3-phosphate + H(+)</text>
        <dbReference type="Rhea" id="RHEA:12969"/>
        <dbReference type="ChEBI" id="CHEBI:15377"/>
        <dbReference type="ChEBI" id="CHEBI:15378"/>
        <dbReference type="ChEBI" id="CHEBI:30879"/>
        <dbReference type="ChEBI" id="CHEBI:57597"/>
        <dbReference type="ChEBI" id="CHEBI:83408"/>
        <dbReference type="EC" id="3.1.4.46"/>
    </reaction>
</comment>
<protein>
    <recommendedName>
        <fullName evidence="2">glycerophosphodiester phosphodiesterase</fullName>
        <ecNumber evidence="2">3.1.4.46</ecNumber>
    </recommendedName>
</protein>
<dbReference type="Proteomes" id="UP001515100">
    <property type="component" value="Unassembled WGS sequence"/>
</dbReference>
<proteinExistence type="inferred from homology"/>
<comment type="similarity">
    <text evidence="1">Belongs to the glycerophosphoryl diester phosphodiesterase family.</text>
</comment>
<dbReference type="Pfam" id="PF03009">
    <property type="entry name" value="GDPD"/>
    <property type="match status" value="1"/>
</dbReference>
<evidence type="ECO:0000259" key="7">
    <source>
        <dbReference type="PROSITE" id="PS51704"/>
    </source>
</evidence>
<accession>A0A641AIC6</accession>
<dbReference type="PANTHER" id="PTHR43620:SF7">
    <property type="entry name" value="GLYCEROPHOSPHODIESTER PHOSPHODIESTERASE GDPD5-RELATED"/>
    <property type="match status" value="1"/>
</dbReference>
<dbReference type="CDD" id="cd08602">
    <property type="entry name" value="GDPD_ScGlpQ1_like"/>
    <property type="match status" value="1"/>
</dbReference>